<dbReference type="PROSITE" id="PS51228">
    <property type="entry name" value="ACB_2"/>
    <property type="match status" value="1"/>
</dbReference>
<evidence type="ECO:0000256" key="1">
    <source>
        <dbReference type="ARBA" id="ARBA00022990"/>
    </source>
</evidence>
<evidence type="ECO:0000256" key="2">
    <source>
        <dbReference type="SAM" id="Coils"/>
    </source>
</evidence>
<dbReference type="InterPro" id="IPR035984">
    <property type="entry name" value="Acyl-CoA-binding_sf"/>
</dbReference>
<feature type="coiled-coil region" evidence="2">
    <location>
        <begin position="121"/>
        <end position="179"/>
    </location>
</feature>
<dbReference type="Pfam" id="PF00887">
    <property type="entry name" value="ACBP"/>
    <property type="match status" value="1"/>
</dbReference>
<reference evidence="6 7" key="1">
    <citation type="submission" date="2024-08" db="EMBL/GenBank/DDBJ databases">
        <authorList>
            <person name="Cucini C."/>
            <person name="Frati F."/>
        </authorList>
    </citation>
    <scope>NUCLEOTIDE SEQUENCE [LARGE SCALE GENOMIC DNA]</scope>
</reference>
<dbReference type="Gene3D" id="2.60.120.680">
    <property type="entry name" value="GOLD domain"/>
    <property type="match status" value="1"/>
</dbReference>
<organism evidence="6 7">
    <name type="scientific">Orchesella dallaii</name>
    <dbReference type="NCBI Taxonomy" id="48710"/>
    <lineage>
        <taxon>Eukaryota</taxon>
        <taxon>Metazoa</taxon>
        <taxon>Ecdysozoa</taxon>
        <taxon>Arthropoda</taxon>
        <taxon>Hexapoda</taxon>
        <taxon>Collembola</taxon>
        <taxon>Entomobryomorpha</taxon>
        <taxon>Entomobryoidea</taxon>
        <taxon>Orchesellidae</taxon>
        <taxon>Orchesellinae</taxon>
        <taxon>Orchesella</taxon>
    </lineage>
</organism>
<evidence type="ECO:0000259" key="4">
    <source>
        <dbReference type="PROSITE" id="PS50866"/>
    </source>
</evidence>
<evidence type="ECO:0000259" key="5">
    <source>
        <dbReference type="PROSITE" id="PS51228"/>
    </source>
</evidence>
<dbReference type="SUPFAM" id="SSF47027">
    <property type="entry name" value="Acyl-CoA binding protein"/>
    <property type="match status" value="1"/>
</dbReference>
<feature type="compositionally biased region" description="Polar residues" evidence="3">
    <location>
        <begin position="267"/>
        <end position="280"/>
    </location>
</feature>
<evidence type="ECO:0008006" key="8">
    <source>
        <dbReference type="Google" id="ProtNLM"/>
    </source>
</evidence>
<dbReference type="PANTHER" id="PTHR22973:SF12">
    <property type="entry name" value="LD35087P"/>
    <property type="match status" value="1"/>
</dbReference>
<name>A0ABP1QZV4_9HEXA</name>
<gene>
    <name evidence="6" type="ORF">ODALV1_LOCUS14950</name>
</gene>
<sequence>MSQKLPSKDGTPGSPDTSPFLTEWGFSLKDLYNLARTFYKEKQGKAVHFTYEERLKLSALTYQIASGKFEDSTAPPVGMLDMIGKDKRLAWQALGDKSKADCMFDYVTTLNKQCPLFKPFVEAHKRDLEEKARLQRETEEQQKEDDEEARIAREIHRRAEEEKLRIEEQKRRIQDALNRQTFSQFKAYAEQQYPGNPEQQGILIRQLQEQHYEQYIRQIYQQQLFADQTQTQNIPVDPIPQFNEININDTPHGSPAKPSDHLENDKMGSNTNSNESQSDTLPKVLERPVNNITPDDSLARNLNVENREEGDEEGSEDGNESSSIAAASMWTRKDIQEFKDAVKAEGGEAIIRIGQGESVAVRVPTHKDGTCLFWEFATDSYDIGFGLFFEWTNAEEPVSIHVEENSSEDDEEDEELQALKEDVEKGRELLPKGAKPNTDVIIPVYRRDAHLEVYVGSHVFPGKGVYLLKFDNSYSFWRSKTLYYRVYYTK</sequence>
<dbReference type="Pfam" id="PF13897">
    <property type="entry name" value="GOLD_2"/>
    <property type="match status" value="1"/>
</dbReference>
<keyword evidence="7" id="KW-1185">Reference proteome</keyword>
<comment type="caution">
    <text evidence="6">The sequence shown here is derived from an EMBL/GenBank/DDBJ whole genome shotgun (WGS) entry which is preliminary data.</text>
</comment>
<dbReference type="EMBL" id="CAXLJM020000046">
    <property type="protein sequence ID" value="CAL8111341.1"/>
    <property type="molecule type" value="Genomic_DNA"/>
</dbReference>
<dbReference type="InterPro" id="IPR036598">
    <property type="entry name" value="GOLD_dom_sf"/>
</dbReference>
<feature type="region of interest" description="Disordered" evidence="3">
    <location>
        <begin position="235"/>
        <end position="323"/>
    </location>
</feature>
<feature type="compositionally biased region" description="Acidic residues" evidence="3">
    <location>
        <begin position="308"/>
        <end position="319"/>
    </location>
</feature>
<keyword evidence="2" id="KW-0175">Coiled coil</keyword>
<keyword evidence="1" id="KW-0007">Acetylation</keyword>
<dbReference type="Gene3D" id="1.20.80.10">
    <property type="match status" value="1"/>
</dbReference>
<protein>
    <recommendedName>
        <fullName evidence="8">Golgi resident protein GCP60</fullName>
    </recommendedName>
</protein>
<dbReference type="InterPro" id="IPR014352">
    <property type="entry name" value="FERM/acyl-CoA-bd_prot_sf"/>
</dbReference>
<dbReference type="PROSITE" id="PS50866">
    <property type="entry name" value="GOLD"/>
    <property type="match status" value="1"/>
</dbReference>
<evidence type="ECO:0000313" key="7">
    <source>
        <dbReference type="Proteomes" id="UP001642540"/>
    </source>
</evidence>
<evidence type="ECO:0000313" key="6">
    <source>
        <dbReference type="EMBL" id="CAL8111341.1"/>
    </source>
</evidence>
<dbReference type="PANTHER" id="PTHR22973">
    <property type="entry name" value="LD35087P"/>
    <property type="match status" value="1"/>
</dbReference>
<evidence type="ECO:0000256" key="3">
    <source>
        <dbReference type="SAM" id="MobiDB-lite"/>
    </source>
</evidence>
<dbReference type="InterPro" id="IPR052269">
    <property type="entry name" value="Golgi-PI4KB_interaction"/>
</dbReference>
<dbReference type="SUPFAM" id="SSF101576">
    <property type="entry name" value="Supernatant protein factor (SPF), C-terminal domain"/>
    <property type="match status" value="1"/>
</dbReference>
<dbReference type="Proteomes" id="UP001642540">
    <property type="component" value="Unassembled WGS sequence"/>
</dbReference>
<feature type="domain" description="ACB" evidence="5">
    <location>
        <begin position="28"/>
        <end position="119"/>
    </location>
</feature>
<dbReference type="InterPro" id="IPR000582">
    <property type="entry name" value="Acyl-CoA-binding_protein"/>
</dbReference>
<feature type="domain" description="GOLD" evidence="4">
    <location>
        <begin position="335"/>
        <end position="488"/>
    </location>
</feature>
<dbReference type="InterPro" id="IPR009038">
    <property type="entry name" value="GOLD_dom"/>
</dbReference>
<proteinExistence type="predicted"/>
<accession>A0ABP1QZV4</accession>